<evidence type="ECO:0000313" key="2">
    <source>
        <dbReference type="EMBL" id="OZG66690.1"/>
    </source>
</evidence>
<feature type="region of interest" description="Disordered" evidence="1">
    <location>
        <begin position="1"/>
        <end position="30"/>
    </location>
</feature>
<proteinExistence type="predicted"/>
<evidence type="ECO:0000313" key="3">
    <source>
        <dbReference type="Proteomes" id="UP000216074"/>
    </source>
</evidence>
<dbReference type="InterPro" id="IPR036514">
    <property type="entry name" value="SGNH_hydro_sf"/>
</dbReference>
<dbReference type="SUPFAM" id="SSF52266">
    <property type="entry name" value="SGNH hydrolase"/>
    <property type="match status" value="1"/>
</dbReference>
<comment type="caution">
    <text evidence="2">The sequence shown here is derived from an EMBL/GenBank/DDBJ whole genome shotgun (WGS) entry which is preliminary data.</text>
</comment>
<dbReference type="RefSeq" id="WP_094728459.1">
    <property type="nucleotide sequence ID" value="NZ_MWWY01000001.1"/>
</dbReference>
<dbReference type="InterPro" id="IPR039329">
    <property type="entry name" value="SIAE"/>
</dbReference>
<evidence type="ECO:0000256" key="1">
    <source>
        <dbReference type="SAM" id="MobiDB-lite"/>
    </source>
</evidence>
<sequence length="757" mass="81657">MSTNQVATGPAPGANMSGLAGGDSNAAIDKPIGTPELRPAAIFSHDMVLQRHQPIPVFGTGTPGRTVIVKLLQNGSTEPLKVITRCDETQLDAHAQLNTSAQMTQHNSESFDHIQSNTSPSVRSIHSTDITSTIGSKLGHRNGAEPVHFAASDSVSAFTTIDASGHWLVTLPALEAGGPYELSISDHSGVTLRYLRVYVGEVWLAGGQSNMELELRNSEHADAAVAASADPLLCFYNTPKTGVIDTEAEDHAIWQVSGPDTSGTMSAVAYYFARRLRAELGADVPVGIIDCYIGGTSITSWMSRATLESCEAGQAYLNRFSNAIAGKTDEQFEAETTAWKTKFDAWNEAIGKARAAEPDITWDTLNEQYGACPWPPPVTPTSQYRPTGPFGTMIERVAPYGIAGFLWYQGEEDESYCESYGELLPRLIAEWRGLWANYTDTSPCAAHHTMSSTTSPQPVHEVSCVQHNTDHDNTDHAAACEIRPLPFLIVQLPQWIDKTVADADPMHWPVIREAQWAAAREIPRTYTITTIDCGEFDNIHPTDKRTPGERLANCALHYVYDRGDIPVDGPQCVTAQAEPVAFKAGSRETQDGATAECTVIVQFDHAGGLQFDGTVPGTYRRPAMATRDDDIDQQAISSGDKQDVTPSDMPLSEEALVNGSESCDDRYYRAACDSGFEVAGADGIFRPAAATIEVHTDDVSAGTGDTTTAADHATVLLSAPDIGGKPKAVRYAWRSWGPAPLFNGDGLPAPPFWTKVQ</sequence>
<dbReference type="GO" id="GO:0001681">
    <property type="term" value="F:sialate O-acetylesterase activity"/>
    <property type="evidence" value="ECO:0007669"/>
    <property type="project" value="InterPro"/>
</dbReference>
<dbReference type="Gene3D" id="3.40.50.1110">
    <property type="entry name" value="SGNH hydrolase"/>
    <property type="match status" value="1"/>
</dbReference>
<dbReference type="PANTHER" id="PTHR22901">
    <property type="entry name" value="SIALATE O-ACETYLESTERASE"/>
    <property type="match status" value="1"/>
</dbReference>
<dbReference type="Proteomes" id="UP000216074">
    <property type="component" value="Unassembled WGS sequence"/>
</dbReference>
<accession>A0A261G5I7</accession>
<reference evidence="2 3" key="1">
    <citation type="journal article" date="2017" name="BMC Genomics">
        <title>Comparative genomic and phylogenomic analyses of the Bifidobacteriaceae family.</title>
        <authorList>
            <person name="Lugli G.A."/>
            <person name="Milani C."/>
            <person name="Turroni F."/>
            <person name="Duranti S."/>
            <person name="Mancabelli L."/>
            <person name="Mangifesta M."/>
            <person name="Ferrario C."/>
            <person name="Modesto M."/>
            <person name="Mattarelli P."/>
            <person name="Jiri K."/>
            <person name="van Sinderen D."/>
            <person name="Ventura M."/>
        </authorList>
    </citation>
    <scope>NUCLEOTIDE SEQUENCE [LARGE SCALE GENOMIC DNA]</scope>
    <source>
        <strain evidence="2 3">DSM 100202</strain>
    </source>
</reference>
<keyword evidence="3" id="KW-1185">Reference proteome</keyword>
<name>A0A261G5I7_9BIFI</name>
<dbReference type="EMBL" id="MWWY01000001">
    <property type="protein sequence ID" value="OZG66690.1"/>
    <property type="molecule type" value="Genomic_DNA"/>
</dbReference>
<dbReference type="GO" id="GO:0005975">
    <property type="term" value="P:carbohydrate metabolic process"/>
    <property type="evidence" value="ECO:0007669"/>
    <property type="project" value="TreeGrafter"/>
</dbReference>
<dbReference type="PANTHER" id="PTHR22901:SF0">
    <property type="entry name" value="SIALATE O-ACETYLESTERASE"/>
    <property type="match status" value="1"/>
</dbReference>
<feature type="region of interest" description="Disordered" evidence="1">
    <location>
        <begin position="629"/>
        <end position="648"/>
    </location>
</feature>
<dbReference type="AlphaFoldDB" id="A0A261G5I7"/>
<protein>
    <submittedName>
        <fullName evidence="2">Uncharacterized protein</fullName>
    </submittedName>
</protein>
<gene>
    <name evidence="2" type="ORF">BHAP_0020</name>
</gene>
<organism evidence="2 3">
    <name type="scientific">Bifidobacterium hapali</name>
    <dbReference type="NCBI Taxonomy" id="1630172"/>
    <lineage>
        <taxon>Bacteria</taxon>
        <taxon>Bacillati</taxon>
        <taxon>Actinomycetota</taxon>
        <taxon>Actinomycetes</taxon>
        <taxon>Bifidobacteriales</taxon>
        <taxon>Bifidobacteriaceae</taxon>
        <taxon>Bifidobacterium</taxon>
    </lineage>
</organism>